<evidence type="ECO:0000256" key="3">
    <source>
        <dbReference type="SAM" id="Coils"/>
    </source>
</evidence>
<evidence type="ECO:0000259" key="4">
    <source>
        <dbReference type="PROSITE" id="PS51371"/>
    </source>
</evidence>
<evidence type="ECO:0000313" key="6">
    <source>
        <dbReference type="Proteomes" id="UP001050975"/>
    </source>
</evidence>
<proteinExistence type="predicted"/>
<dbReference type="PANTHER" id="PTHR43080:SF2">
    <property type="entry name" value="CBS DOMAIN-CONTAINING PROTEIN"/>
    <property type="match status" value="1"/>
</dbReference>
<dbReference type="Proteomes" id="UP001050975">
    <property type="component" value="Unassembled WGS sequence"/>
</dbReference>
<comment type="caution">
    <text evidence="5">The sequence shown here is derived from an EMBL/GenBank/DDBJ whole genome shotgun (WGS) entry which is preliminary data.</text>
</comment>
<dbReference type="AlphaFoldDB" id="A0AAV3XHV9"/>
<dbReference type="InterPro" id="IPR046342">
    <property type="entry name" value="CBS_dom_sf"/>
</dbReference>
<dbReference type="Gene3D" id="3.10.580.10">
    <property type="entry name" value="CBS-domain"/>
    <property type="match status" value="1"/>
</dbReference>
<reference evidence="5" key="1">
    <citation type="submission" date="2019-10" db="EMBL/GenBank/DDBJ databases">
        <title>Draft genome sequece of Microseira wollei NIES-4236.</title>
        <authorList>
            <person name="Yamaguchi H."/>
            <person name="Suzuki S."/>
            <person name="Kawachi M."/>
        </authorList>
    </citation>
    <scope>NUCLEOTIDE SEQUENCE</scope>
    <source>
        <strain evidence="5">NIES-4236</strain>
    </source>
</reference>
<dbReference type="EMBL" id="BLAY01000110">
    <property type="protein sequence ID" value="GET41128.1"/>
    <property type="molecule type" value="Genomic_DNA"/>
</dbReference>
<dbReference type="InterPro" id="IPR051257">
    <property type="entry name" value="Diverse_CBS-Domain"/>
</dbReference>
<protein>
    <submittedName>
        <fullName evidence="5">Two-component hybrid sensor and regulator</fullName>
    </submittedName>
</protein>
<dbReference type="PANTHER" id="PTHR43080">
    <property type="entry name" value="CBS DOMAIN-CONTAINING PROTEIN CBSX3, MITOCHONDRIAL"/>
    <property type="match status" value="1"/>
</dbReference>
<feature type="coiled-coil region" evidence="3">
    <location>
        <begin position="117"/>
        <end position="151"/>
    </location>
</feature>
<keyword evidence="1 2" id="KW-0129">CBS domain</keyword>
<keyword evidence="3" id="KW-0175">Coiled coil</keyword>
<dbReference type="InterPro" id="IPR000644">
    <property type="entry name" value="CBS_dom"/>
</dbReference>
<organism evidence="5 6">
    <name type="scientific">Microseira wollei NIES-4236</name>
    <dbReference type="NCBI Taxonomy" id="2530354"/>
    <lineage>
        <taxon>Bacteria</taxon>
        <taxon>Bacillati</taxon>
        <taxon>Cyanobacteriota</taxon>
        <taxon>Cyanophyceae</taxon>
        <taxon>Oscillatoriophycideae</taxon>
        <taxon>Aerosakkonematales</taxon>
        <taxon>Aerosakkonemataceae</taxon>
        <taxon>Microseira</taxon>
    </lineage>
</organism>
<feature type="domain" description="CBS" evidence="4">
    <location>
        <begin position="58"/>
        <end position="116"/>
    </location>
</feature>
<dbReference type="CDD" id="cd17774">
    <property type="entry name" value="CBS_two-component_sensor_histidine_kinase_repeat2"/>
    <property type="match status" value="1"/>
</dbReference>
<dbReference type="PROSITE" id="PS51371">
    <property type="entry name" value="CBS"/>
    <property type="match status" value="1"/>
</dbReference>
<gene>
    <name evidence="5" type="ORF">MiSe_59400</name>
</gene>
<name>A0AAV3XHV9_9CYAN</name>
<evidence type="ECO:0000256" key="2">
    <source>
        <dbReference type="PROSITE-ProRule" id="PRU00703"/>
    </source>
</evidence>
<keyword evidence="6" id="KW-1185">Reference proteome</keyword>
<evidence type="ECO:0000313" key="5">
    <source>
        <dbReference type="EMBL" id="GET41128.1"/>
    </source>
</evidence>
<accession>A0AAV3XHV9</accession>
<evidence type="ECO:0000256" key="1">
    <source>
        <dbReference type="ARBA" id="ARBA00023122"/>
    </source>
</evidence>
<dbReference type="SMART" id="SM00116">
    <property type="entry name" value="CBS"/>
    <property type="match status" value="1"/>
</dbReference>
<dbReference type="SUPFAM" id="SSF54631">
    <property type="entry name" value="CBS-domain pair"/>
    <property type="match status" value="1"/>
</dbReference>
<sequence length="157" mass="17893">MATHRKSCVVICDQETQETRFLEETGFLKPVGIITERDIVKFKIQGLDIVQTSAATVMSCPLHPTQLNFTLWQVHQLMQQYGIRRLVVVDEAGYLAGIVTQSSLLQLLEPAQMYATVELLEHIIAEKTQQLQQMNEQMQQAEAQLREVNEYSGLLFV</sequence>
<dbReference type="Pfam" id="PF00571">
    <property type="entry name" value="CBS"/>
    <property type="match status" value="1"/>
</dbReference>